<dbReference type="AlphaFoldDB" id="A0A4Y2QXL0"/>
<reference evidence="1 2" key="1">
    <citation type="journal article" date="2019" name="Sci. Rep.">
        <title>Orb-weaving spider Araneus ventricosus genome elucidates the spidroin gene catalogue.</title>
        <authorList>
            <person name="Kono N."/>
            <person name="Nakamura H."/>
            <person name="Ohtoshi R."/>
            <person name="Moran D.A.P."/>
            <person name="Shinohara A."/>
            <person name="Yoshida Y."/>
            <person name="Fujiwara M."/>
            <person name="Mori M."/>
            <person name="Tomita M."/>
            <person name="Arakawa K."/>
        </authorList>
    </citation>
    <scope>NUCLEOTIDE SEQUENCE [LARGE SCALE GENOMIC DNA]</scope>
</reference>
<gene>
    <name evidence="1" type="ORF">AVEN_141464_1</name>
</gene>
<dbReference type="EMBL" id="BGPR01015086">
    <property type="protein sequence ID" value="GBN67956.1"/>
    <property type="molecule type" value="Genomic_DNA"/>
</dbReference>
<keyword evidence="2" id="KW-1185">Reference proteome</keyword>
<protein>
    <submittedName>
        <fullName evidence="1">Uncharacterized protein</fullName>
    </submittedName>
</protein>
<sequence length="152" mass="16612">MRGQIAQAANTQMMKIGSSVDCKEWWHEKCPIYEGSEHLYATTAKFSGCVLLDSRPAYSYATHPAPNSSCIKFFGLLSHAQQDFVLNVVIISSSSSSSDENCLGVSLGCSTDQPDLAPCDFDLSGPLKQHLGSKHFADDDDIDCKVFANWLL</sequence>
<evidence type="ECO:0000313" key="1">
    <source>
        <dbReference type="EMBL" id="GBN67956.1"/>
    </source>
</evidence>
<accession>A0A4Y2QXL0</accession>
<evidence type="ECO:0000313" key="2">
    <source>
        <dbReference type="Proteomes" id="UP000499080"/>
    </source>
</evidence>
<name>A0A4Y2QXL0_ARAVE</name>
<proteinExistence type="predicted"/>
<dbReference type="Proteomes" id="UP000499080">
    <property type="component" value="Unassembled WGS sequence"/>
</dbReference>
<organism evidence="1 2">
    <name type="scientific">Araneus ventricosus</name>
    <name type="common">Orbweaver spider</name>
    <name type="synonym">Epeira ventricosa</name>
    <dbReference type="NCBI Taxonomy" id="182803"/>
    <lineage>
        <taxon>Eukaryota</taxon>
        <taxon>Metazoa</taxon>
        <taxon>Ecdysozoa</taxon>
        <taxon>Arthropoda</taxon>
        <taxon>Chelicerata</taxon>
        <taxon>Arachnida</taxon>
        <taxon>Araneae</taxon>
        <taxon>Araneomorphae</taxon>
        <taxon>Entelegynae</taxon>
        <taxon>Araneoidea</taxon>
        <taxon>Araneidae</taxon>
        <taxon>Araneus</taxon>
    </lineage>
</organism>
<comment type="caution">
    <text evidence="1">The sequence shown here is derived from an EMBL/GenBank/DDBJ whole genome shotgun (WGS) entry which is preliminary data.</text>
</comment>